<evidence type="ECO:0000259" key="4">
    <source>
        <dbReference type="PROSITE" id="PS50977"/>
    </source>
</evidence>
<organism evidence="5 6">
    <name type="scientific">Olsenella profusa F0195</name>
    <dbReference type="NCBI Taxonomy" id="1125712"/>
    <lineage>
        <taxon>Bacteria</taxon>
        <taxon>Bacillati</taxon>
        <taxon>Actinomycetota</taxon>
        <taxon>Coriobacteriia</taxon>
        <taxon>Coriobacteriales</taxon>
        <taxon>Atopobiaceae</taxon>
        <taxon>Olsenella</taxon>
    </lineage>
</organism>
<proteinExistence type="predicted"/>
<dbReference type="PANTHER" id="PTHR30055">
    <property type="entry name" value="HTH-TYPE TRANSCRIPTIONAL REGULATOR RUTR"/>
    <property type="match status" value="1"/>
</dbReference>
<keyword evidence="6" id="KW-1185">Reference proteome</keyword>
<evidence type="ECO:0000313" key="6">
    <source>
        <dbReference type="Proteomes" id="UP000016638"/>
    </source>
</evidence>
<keyword evidence="1 2" id="KW-0238">DNA-binding</keyword>
<dbReference type="PRINTS" id="PR00455">
    <property type="entry name" value="HTHTETR"/>
</dbReference>
<dbReference type="EMBL" id="AWEZ01000069">
    <property type="protein sequence ID" value="ERL06215.1"/>
    <property type="molecule type" value="Genomic_DNA"/>
</dbReference>
<dbReference type="STRING" id="1125712.HMPREF1316_0680"/>
<reference evidence="5 6" key="1">
    <citation type="submission" date="2013-08" db="EMBL/GenBank/DDBJ databases">
        <authorList>
            <person name="Durkin A.S."/>
            <person name="Haft D.R."/>
            <person name="McCorrison J."/>
            <person name="Torralba M."/>
            <person name="Gillis M."/>
            <person name="Haft D.H."/>
            <person name="Methe B."/>
            <person name="Sutton G."/>
            <person name="Nelson K.E."/>
        </authorList>
    </citation>
    <scope>NUCLEOTIDE SEQUENCE [LARGE SCALE GENOMIC DNA]</scope>
    <source>
        <strain evidence="5 6">F0195</strain>
    </source>
</reference>
<dbReference type="PATRIC" id="fig|1125712.3.peg.2339"/>
<dbReference type="Proteomes" id="UP000016638">
    <property type="component" value="Unassembled WGS sequence"/>
</dbReference>
<dbReference type="RefSeq" id="WP_021727271.1">
    <property type="nucleotide sequence ID" value="NZ_AWEZ01000069.1"/>
</dbReference>
<dbReference type="InterPro" id="IPR001647">
    <property type="entry name" value="HTH_TetR"/>
</dbReference>
<dbReference type="PANTHER" id="PTHR30055:SF226">
    <property type="entry name" value="HTH-TYPE TRANSCRIPTIONAL REGULATOR PKSA"/>
    <property type="match status" value="1"/>
</dbReference>
<evidence type="ECO:0000313" key="5">
    <source>
        <dbReference type="EMBL" id="ERL06215.1"/>
    </source>
</evidence>
<name>U2TIC6_9ACTN</name>
<dbReference type="InterPro" id="IPR009057">
    <property type="entry name" value="Homeodomain-like_sf"/>
</dbReference>
<dbReference type="Pfam" id="PF00440">
    <property type="entry name" value="TetR_N"/>
    <property type="match status" value="1"/>
</dbReference>
<dbReference type="GO" id="GO:0000976">
    <property type="term" value="F:transcription cis-regulatory region binding"/>
    <property type="evidence" value="ECO:0007669"/>
    <property type="project" value="TreeGrafter"/>
</dbReference>
<evidence type="ECO:0000256" key="1">
    <source>
        <dbReference type="ARBA" id="ARBA00023125"/>
    </source>
</evidence>
<dbReference type="PROSITE" id="PS50977">
    <property type="entry name" value="HTH_TETR_2"/>
    <property type="match status" value="1"/>
</dbReference>
<feature type="DNA-binding region" description="H-T-H motif" evidence="2">
    <location>
        <begin position="32"/>
        <end position="51"/>
    </location>
</feature>
<dbReference type="OrthoDB" id="3237195at2"/>
<feature type="domain" description="HTH tetR-type" evidence="4">
    <location>
        <begin position="9"/>
        <end position="69"/>
    </location>
</feature>
<feature type="region of interest" description="Disordered" evidence="3">
    <location>
        <begin position="217"/>
        <end position="237"/>
    </location>
</feature>
<comment type="caution">
    <text evidence="5">The sequence shown here is derived from an EMBL/GenBank/DDBJ whole genome shotgun (WGS) entry which is preliminary data.</text>
</comment>
<dbReference type="SUPFAM" id="SSF46689">
    <property type="entry name" value="Homeodomain-like"/>
    <property type="match status" value="1"/>
</dbReference>
<dbReference type="GO" id="GO:0003700">
    <property type="term" value="F:DNA-binding transcription factor activity"/>
    <property type="evidence" value="ECO:0007669"/>
    <property type="project" value="TreeGrafter"/>
</dbReference>
<dbReference type="AlphaFoldDB" id="U2TIC6"/>
<evidence type="ECO:0000256" key="3">
    <source>
        <dbReference type="SAM" id="MobiDB-lite"/>
    </source>
</evidence>
<dbReference type="InterPro" id="IPR050109">
    <property type="entry name" value="HTH-type_TetR-like_transc_reg"/>
</dbReference>
<accession>U2TIC6</accession>
<dbReference type="Gene3D" id="1.10.357.10">
    <property type="entry name" value="Tetracycline Repressor, domain 2"/>
    <property type="match status" value="1"/>
</dbReference>
<gene>
    <name evidence="5" type="ORF">HMPREF1316_0680</name>
</gene>
<protein>
    <submittedName>
        <fullName evidence="5">Transcriptional regulator, TetR family</fullName>
    </submittedName>
</protein>
<sequence length="237" mass="26287">MRRTAEESAGVRQRLIAAAAREFAQLGYERASLHHICAKARTSTGSLYSLFGSKEELFRSVLEPVTGHLLAVLARHHAAELSVDWTSGLSDPVFSVEEDLRAVAAVYDTIEGCPDVRDILLNNRQQPPVRDFFDQVADMLATHMRSLVGREALRETPYVGVDDYLCHWMSHQQIDMIIHLLTHPLDHEEALREIDAMVRFDRGGVFALIVRAERSAAGGERGPEGTVAPPGEGVRHA</sequence>
<dbReference type="eggNOG" id="COG1309">
    <property type="taxonomic scope" value="Bacteria"/>
</dbReference>
<evidence type="ECO:0000256" key="2">
    <source>
        <dbReference type="PROSITE-ProRule" id="PRU00335"/>
    </source>
</evidence>